<feature type="chain" id="PRO_5045177486" evidence="6">
    <location>
        <begin position="28"/>
        <end position="682"/>
    </location>
</feature>
<evidence type="ECO:0000256" key="4">
    <source>
        <dbReference type="ARBA" id="ARBA00023157"/>
    </source>
</evidence>
<dbReference type="SUPFAM" id="SSF53474">
    <property type="entry name" value="alpha/beta-Hydrolases"/>
    <property type="match status" value="1"/>
</dbReference>
<reference evidence="7 8" key="1">
    <citation type="submission" date="2024-03" db="EMBL/GenBank/DDBJ databases">
        <title>Actinomycetospora sp. OC33-EN06, a novel actinomycete isolated from wild orchid (Aerides multiflora).</title>
        <authorList>
            <person name="Suriyachadkun C."/>
        </authorList>
    </citation>
    <scope>NUCLEOTIDE SEQUENCE [LARGE SCALE GENOMIC DNA]</scope>
    <source>
        <strain evidence="7 8">OC33-EN06</strain>
    </source>
</reference>
<dbReference type="PANTHER" id="PTHR33630">
    <property type="entry name" value="CUTINASE RV1984C-RELATED-RELATED"/>
    <property type="match status" value="1"/>
</dbReference>
<gene>
    <name evidence="7" type="ORF">WCD41_19375</name>
</gene>
<dbReference type="InterPro" id="IPR029058">
    <property type="entry name" value="AB_hydrolase_fold"/>
</dbReference>
<accession>A0ABU8N9K9</accession>
<comment type="caution">
    <text evidence="7">The sequence shown here is derived from an EMBL/GenBank/DDBJ whole genome shotgun (WGS) entry which is preliminary data.</text>
</comment>
<dbReference type="Pfam" id="PF01083">
    <property type="entry name" value="Cutinase"/>
    <property type="match status" value="1"/>
</dbReference>
<keyword evidence="4" id="KW-1015">Disulfide bond</keyword>
<evidence type="ECO:0000256" key="3">
    <source>
        <dbReference type="ARBA" id="ARBA00022801"/>
    </source>
</evidence>
<protein>
    <submittedName>
        <fullName evidence="7">Cutinase family protein</fullName>
    </submittedName>
</protein>
<sequence>MIGVHRAKLSALIVVLLAALAAPLGPAAVSAAPADICPDVVFVSARGSGQPSEEGTESLAGSPETAAILEGLRAEVARSGRSVTSQTINLNYPALSVGSMAASIPAFLDRPTRARLDAVRTDIADYFDGEREAETGFSQAVGQITAQCDSIREPPRLVLVGYSQGALALHNYLVDTASQDQRATSTIMGAVLVADPARLPLSEVRNLSSEGTTPSTTAGLCEALGFLPPVGRPSCLEDYEPVADIPESLHEITTQLCADGDLVCDTTRILTTQPAASIPLAVADGLQTHTDCDAYCGEDARAAGREIGERLVDRGAGTTGSAEVPAETVGTVERTSNDYPELPGLRGMSEPVAGRDGRVYASAVWSCPSCELTFGRTYGVVGFDQDSGALERVLPLPYDARLRESTRKPGVDDAGNVWVPAQADDGSSGLVRFAADGSRTEVAEPAAIEAMNFDPLYDPANLVSLPNGGLWVMRGEVAYLLSSDGTAGDLVRPPGSDRFHWSPGVADNSTLWFTSYGHDGTWSLLSLAPDGTTTEREVPIPATRQCPERFSPTVMGILGSGGVVLHHGGAGWKAGCTQGSVYDPVARVFIDKNGLSASGYGVAGRDGRFWTAGWYCPENDARGGCDIARWDAASDVTTWGESWTAPDGRDSQWAPAATSNGSVWMTFDQKLIRWRWSPAATG</sequence>
<proteinExistence type="inferred from homology"/>
<dbReference type="InterPro" id="IPR000675">
    <property type="entry name" value="Cutinase/axe"/>
</dbReference>
<dbReference type="EMBL" id="JBBEGL010000005">
    <property type="protein sequence ID" value="MEJ2888629.1"/>
    <property type="molecule type" value="Genomic_DNA"/>
</dbReference>
<dbReference type="SMART" id="SM01110">
    <property type="entry name" value="Cutinase"/>
    <property type="match status" value="1"/>
</dbReference>
<keyword evidence="3" id="KW-0378">Hydrolase</keyword>
<dbReference type="Gene3D" id="3.40.50.1820">
    <property type="entry name" value="alpha/beta hydrolase"/>
    <property type="match status" value="1"/>
</dbReference>
<dbReference type="Proteomes" id="UP001370100">
    <property type="component" value="Unassembled WGS sequence"/>
</dbReference>
<evidence type="ECO:0000256" key="5">
    <source>
        <dbReference type="SAM" id="MobiDB-lite"/>
    </source>
</evidence>
<name>A0ABU8N9K9_9PSEU</name>
<evidence type="ECO:0000256" key="6">
    <source>
        <dbReference type="SAM" id="SignalP"/>
    </source>
</evidence>
<organism evidence="7 8">
    <name type="scientific">Actinomycetospora aeridis</name>
    <dbReference type="NCBI Taxonomy" id="3129231"/>
    <lineage>
        <taxon>Bacteria</taxon>
        <taxon>Bacillati</taxon>
        <taxon>Actinomycetota</taxon>
        <taxon>Actinomycetes</taxon>
        <taxon>Pseudonocardiales</taxon>
        <taxon>Pseudonocardiaceae</taxon>
        <taxon>Actinomycetospora</taxon>
    </lineage>
</organism>
<feature type="signal peptide" evidence="6">
    <location>
        <begin position="1"/>
        <end position="27"/>
    </location>
</feature>
<comment type="similarity">
    <text evidence="1">Belongs to the cutinase family.</text>
</comment>
<keyword evidence="8" id="KW-1185">Reference proteome</keyword>
<dbReference type="RefSeq" id="WP_337715372.1">
    <property type="nucleotide sequence ID" value="NZ_JBBEGL010000005.1"/>
</dbReference>
<evidence type="ECO:0000256" key="2">
    <source>
        <dbReference type="ARBA" id="ARBA00022487"/>
    </source>
</evidence>
<feature type="region of interest" description="Disordered" evidence="5">
    <location>
        <begin position="315"/>
        <end position="349"/>
    </location>
</feature>
<evidence type="ECO:0000313" key="7">
    <source>
        <dbReference type="EMBL" id="MEJ2888629.1"/>
    </source>
</evidence>
<keyword evidence="6" id="KW-0732">Signal</keyword>
<keyword evidence="2" id="KW-0719">Serine esterase</keyword>
<evidence type="ECO:0000313" key="8">
    <source>
        <dbReference type="Proteomes" id="UP001370100"/>
    </source>
</evidence>
<evidence type="ECO:0000256" key="1">
    <source>
        <dbReference type="ARBA" id="ARBA00007534"/>
    </source>
</evidence>
<dbReference type="PANTHER" id="PTHR33630:SF9">
    <property type="entry name" value="CUTINASE 4"/>
    <property type="match status" value="1"/>
</dbReference>